<dbReference type="PANTHER" id="PTHR36509">
    <property type="entry name" value="BLL3101 PROTEIN"/>
    <property type="match status" value="1"/>
</dbReference>
<dbReference type="InterPro" id="IPR037050">
    <property type="entry name" value="DUF1254_sf"/>
</dbReference>
<feature type="domain" description="DUF1254" evidence="3">
    <location>
        <begin position="74"/>
        <end position="203"/>
    </location>
</feature>
<dbReference type="PANTHER" id="PTHR36509:SF2">
    <property type="entry name" value="BLL3101 PROTEIN"/>
    <property type="match status" value="1"/>
</dbReference>
<keyword evidence="1" id="KW-0732">Signal</keyword>
<dbReference type="InterPro" id="IPR037049">
    <property type="entry name" value="DUF1214_C_sf"/>
</dbReference>
<dbReference type="Gene3D" id="2.60.40.1610">
    <property type="entry name" value="Domain of unknown function DUF1254"/>
    <property type="match status" value="1"/>
</dbReference>
<dbReference type="Pfam" id="PF06863">
    <property type="entry name" value="DUF1254"/>
    <property type="match status" value="1"/>
</dbReference>
<name>A0ABN7QE67_9BURK</name>
<evidence type="ECO:0000256" key="1">
    <source>
        <dbReference type="SAM" id="SignalP"/>
    </source>
</evidence>
<organism evidence="4 5">
    <name type="scientific">Cupriavidus numazuensis</name>
    <dbReference type="NCBI Taxonomy" id="221992"/>
    <lineage>
        <taxon>Bacteria</taxon>
        <taxon>Pseudomonadati</taxon>
        <taxon>Pseudomonadota</taxon>
        <taxon>Betaproteobacteria</taxon>
        <taxon>Burkholderiales</taxon>
        <taxon>Burkholderiaceae</taxon>
        <taxon>Cupriavidus</taxon>
    </lineage>
</organism>
<comment type="caution">
    <text evidence="4">The sequence shown here is derived from an EMBL/GenBank/DDBJ whole genome shotgun (WGS) entry which is preliminary data.</text>
</comment>
<dbReference type="Pfam" id="PF06742">
    <property type="entry name" value="DUF1214"/>
    <property type="match status" value="1"/>
</dbReference>
<feature type="chain" id="PRO_5046412783" description="DUF1254 domain-containing protein" evidence="1">
    <location>
        <begin position="27"/>
        <end position="473"/>
    </location>
</feature>
<evidence type="ECO:0000313" key="4">
    <source>
        <dbReference type="EMBL" id="CAG2160477.1"/>
    </source>
</evidence>
<evidence type="ECO:0000259" key="2">
    <source>
        <dbReference type="Pfam" id="PF06742"/>
    </source>
</evidence>
<feature type="signal peptide" evidence="1">
    <location>
        <begin position="1"/>
        <end position="26"/>
    </location>
</feature>
<dbReference type="InterPro" id="IPR010621">
    <property type="entry name" value="DUF1214"/>
</dbReference>
<dbReference type="RefSeq" id="WP_211958265.1">
    <property type="nucleotide sequence ID" value="NZ_CAJPVI010000081.1"/>
</dbReference>
<accession>A0ABN7QE67</accession>
<proteinExistence type="predicted"/>
<evidence type="ECO:0000259" key="3">
    <source>
        <dbReference type="Pfam" id="PF06863"/>
    </source>
</evidence>
<sequence>MRTKVKSVAAFVAVFLGAASVAPAFAQGTSEAEVREIARDAYVYAYPIVTMDVSMRQSTNVPDANTVPLRAPLNQFAHARTYPRAENKDVVRYNFDTLYSPVWLDLSREPIILSVPDTSGRYYLLPMLDMWTDVFSVVGSRTTGSKAGNFAIVAPGWNGTLPDGMTRIVAPTSTIWILGRTQTNGPADYANVHKVQDGYKLTPLSQWGQNYASAVAMPTDPAIDNKTPPFVQVNKMDGVTVLGRLADLMAKYPPHGNDYPILFRMKKIGLEPGKPFDASKLDPALVKTINAAARDALADLERSGKSGAGIGTHVNGWFYQTNTVGTYGTVYKLRAMAALIGLGVNLPEDAVYPASFVDGEGRPYSGASRYVLHFGKGGLPPAGAFWSVTLYDKDGYQVANSLDRFALGDRDKLKFNPDGSLDIYIQNASPGPDRASNWLPAPKGEFNLAMRLYSPRREALDGSWTPPAVRKVD</sequence>
<evidence type="ECO:0008006" key="6">
    <source>
        <dbReference type="Google" id="ProtNLM"/>
    </source>
</evidence>
<dbReference type="InterPro" id="IPR010679">
    <property type="entry name" value="DUF1254"/>
</dbReference>
<dbReference type="Proteomes" id="UP000672657">
    <property type="component" value="Unassembled WGS sequence"/>
</dbReference>
<gene>
    <name evidence="4" type="ORF">LMG26411_07518</name>
</gene>
<dbReference type="SUPFAM" id="SSF160935">
    <property type="entry name" value="VPA0735-like"/>
    <property type="match status" value="1"/>
</dbReference>
<dbReference type="EMBL" id="CAJPVI010000081">
    <property type="protein sequence ID" value="CAG2160477.1"/>
    <property type="molecule type" value="Genomic_DNA"/>
</dbReference>
<feature type="domain" description="DUF1214" evidence="2">
    <location>
        <begin position="350"/>
        <end position="456"/>
    </location>
</feature>
<evidence type="ECO:0000313" key="5">
    <source>
        <dbReference type="Proteomes" id="UP000672657"/>
    </source>
</evidence>
<reference evidence="4 5" key="1">
    <citation type="submission" date="2021-03" db="EMBL/GenBank/DDBJ databases">
        <authorList>
            <person name="Peeters C."/>
        </authorList>
    </citation>
    <scope>NUCLEOTIDE SEQUENCE [LARGE SCALE GENOMIC DNA]</scope>
    <source>
        <strain evidence="4 5">LMG 26411</strain>
    </source>
</reference>
<dbReference type="Gene3D" id="2.60.120.600">
    <property type="entry name" value="Domain of unknown function DUF1214, C-terminal domain"/>
    <property type="match status" value="1"/>
</dbReference>
<protein>
    <recommendedName>
        <fullName evidence="6">DUF1254 domain-containing protein</fullName>
    </recommendedName>
</protein>
<keyword evidence="5" id="KW-1185">Reference proteome</keyword>